<gene>
    <name evidence="1" type="ordered locus">LLO_0745</name>
</gene>
<sequence length="109" mass="12969">MFLKFIRSGHNSLHVYLVSLQKVLLINSGSTYYFVKFHVASADSNIRVFLMQGRELQIDIGFWNLRRTVNKRLYSKAFLMNHDNQDNEFYRIRAIVLLNMPANPLNYRR</sequence>
<evidence type="ECO:0000313" key="1">
    <source>
        <dbReference type="EMBL" id="CBJ11089.1"/>
    </source>
</evidence>
<dbReference type="EMBL" id="FN650140">
    <property type="protein sequence ID" value="CBJ11089.1"/>
    <property type="molecule type" value="Genomic_DNA"/>
</dbReference>
<reference evidence="1 2" key="1">
    <citation type="journal article" date="2010" name="PLoS Genet.">
        <title>Analysis of the Legionella longbeachae genome and transcriptome uncovers unique strategies to cause Legionnaires' disease.</title>
        <authorList>
            <person name="Cazalet C."/>
            <person name="Gomez-Valero L."/>
            <person name="Rusniok C."/>
            <person name="Lomma M."/>
            <person name="Dervins-Ravault D."/>
            <person name="Newton H."/>
            <person name="Sansom F."/>
            <person name="Jarraud S."/>
            <person name="Zidane N."/>
            <person name="Ma L."/>
            <person name="Bouchier C."/>
            <person name="Etienne J."/>
            <person name="Hartland E."/>
            <person name="Buchrieser C."/>
        </authorList>
    </citation>
    <scope>NUCLEOTIDE SEQUENCE [LARGE SCALE GENOMIC DNA]</scope>
    <source>
        <strain evidence="1 2">NSW150</strain>
    </source>
</reference>
<accession>D3HQB9</accession>
<proteinExistence type="predicted"/>
<organism evidence="1 2">
    <name type="scientific">Legionella longbeachae serogroup 1 (strain NSW150)</name>
    <dbReference type="NCBI Taxonomy" id="661367"/>
    <lineage>
        <taxon>Bacteria</taxon>
        <taxon>Pseudomonadati</taxon>
        <taxon>Pseudomonadota</taxon>
        <taxon>Gammaproteobacteria</taxon>
        <taxon>Legionellales</taxon>
        <taxon>Legionellaceae</taxon>
        <taxon>Legionella</taxon>
    </lineage>
</organism>
<dbReference type="STRING" id="661367.LLO_0745"/>
<protein>
    <submittedName>
        <fullName evidence="1">Uncharacterized protein</fullName>
    </submittedName>
</protein>
<dbReference type="Proteomes" id="UP000001060">
    <property type="component" value="Chromosome"/>
</dbReference>
<name>D3HQB9_LEGLN</name>
<keyword evidence="2" id="KW-1185">Reference proteome</keyword>
<evidence type="ECO:0000313" key="2">
    <source>
        <dbReference type="Proteomes" id="UP000001060"/>
    </source>
</evidence>
<dbReference type="AlphaFoldDB" id="D3HQB9"/>
<dbReference type="KEGG" id="llo:LLO_0745"/>
<dbReference type="HOGENOM" id="CLU_2180545_0_0_6"/>